<dbReference type="AlphaFoldDB" id="A0A941FQE3"/>
<proteinExistence type="predicted"/>
<name>A0A941FQE3_9BACI</name>
<accession>A0A941FQE3</accession>
<organism evidence="1 2">
    <name type="scientific">Peribacillus frigoritolerans</name>
    <dbReference type="NCBI Taxonomy" id="450367"/>
    <lineage>
        <taxon>Bacteria</taxon>
        <taxon>Bacillati</taxon>
        <taxon>Bacillota</taxon>
        <taxon>Bacilli</taxon>
        <taxon>Bacillales</taxon>
        <taxon>Bacillaceae</taxon>
        <taxon>Peribacillus</taxon>
    </lineage>
</organism>
<sequence length="47" mass="5469">MLDLNPRDEAPSILVIEEGQIKEEELQSVKNQKNGFWKGFRRGIIKN</sequence>
<gene>
    <name evidence="1" type="ORF">KEH51_08995</name>
</gene>
<evidence type="ECO:0000313" key="2">
    <source>
        <dbReference type="Proteomes" id="UP000680045"/>
    </source>
</evidence>
<evidence type="ECO:0000313" key="1">
    <source>
        <dbReference type="EMBL" id="MBR8644602.1"/>
    </source>
</evidence>
<reference evidence="1" key="1">
    <citation type="submission" date="2021-04" db="EMBL/GenBank/DDBJ databases">
        <title>Whole genome sequencing of Enterococci isolates from hospitalized patients.</title>
        <authorList>
            <person name="Ogoti B.M."/>
            <person name="Onyambu F.G."/>
        </authorList>
    </citation>
    <scope>NUCLEOTIDE SEQUENCE</scope>
    <source>
        <strain evidence="1">242</strain>
    </source>
</reference>
<protein>
    <submittedName>
        <fullName evidence="1">Uncharacterized protein</fullName>
    </submittedName>
</protein>
<comment type="caution">
    <text evidence="1">The sequence shown here is derived from an EMBL/GenBank/DDBJ whole genome shotgun (WGS) entry which is preliminary data.</text>
</comment>
<dbReference type="EMBL" id="JAGTPW010000012">
    <property type="protein sequence ID" value="MBR8644602.1"/>
    <property type="molecule type" value="Genomic_DNA"/>
</dbReference>
<dbReference type="Proteomes" id="UP000680045">
    <property type="component" value="Unassembled WGS sequence"/>
</dbReference>